<evidence type="ECO:0000313" key="7">
    <source>
        <dbReference type="Proteomes" id="UP000192731"/>
    </source>
</evidence>
<organism evidence="6 7">
    <name type="scientific">Desulfonispora thiosulfatigenes DSM 11270</name>
    <dbReference type="NCBI Taxonomy" id="656914"/>
    <lineage>
        <taxon>Bacteria</taxon>
        <taxon>Bacillati</taxon>
        <taxon>Bacillota</taxon>
        <taxon>Clostridia</taxon>
        <taxon>Eubacteriales</taxon>
        <taxon>Peptococcaceae</taxon>
        <taxon>Desulfonispora</taxon>
    </lineage>
</organism>
<sequence length="141" mass="16451">MGQNINMLKRYVLYGLIGWIIEVIWTGLGSLLEGRWTLDSQTYLWMFFIYGFAIFLEPIHDLIRQYNWFFRGLIYMSVIFLIEYTTGYILDLAIGACPWEYAGKIYAVNGYIRLDYGPAWFGAGLLFEHIHDKSGKLIAII</sequence>
<dbReference type="STRING" id="656914.SAMN00017405_2202"/>
<evidence type="ECO:0000256" key="1">
    <source>
        <dbReference type="ARBA" id="ARBA00004141"/>
    </source>
</evidence>
<keyword evidence="7" id="KW-1185">Reference proteome</keyword>
<protein>
    <submittedName>
        <fullName evidence="6">Putative ABC-transporter type IV</fullName>
    </submittedName>
</protein>
<reference evidence="6 7" key="1">
    <citation type="submission" date="2017-04" db="EMBL/GenBank/DDBJ databases">
        <authorList>
            <person name="Afonso C.L."/>
            <person name="Miller P.J."/>
            <person name="Scott M.A."/>
            <person name="Spackman E."/>
            <person name="Goraichik I."/>
            <person name="Dimitrov K.M."/>
            <person name="Suarez D.L."/>
            <person name="Swayne D.E."/>
        </authorList>
    </citation>
    <scope>NUCLEOTIDE SEQUENCE [LARGE SCALE GENOMIC DNA]</scope>
    <source>
        <strain evidence="6 7">DSM 11270</strain>
    </source>
</reference>
<feature type="transmembrane region" description="Helical" evidence="5">
    <location>
        <begin position="43"/>
        <end position="60"/>
    </location>
</feature>
<evidence type="ECO:0000256" key="2">
    <source>
        <dbReference type="ARBA" id="ARBA00022692"/>
    </source>
</evidence>
<feature type="transmembrane region" description="Helical" evidence="5">
    <location>
        <begin position="72"/>
        <end position="90"/>
    </location>
</feature>
<feature type="transmembrane region" description="Helical" evidence="5">
    <location>
        <begin position="12"/>
        <end position="31"/>
    </location>
</feature>
<evidence type="ECO:0000256" key="3">
    <source>
        <dbReference type="ARBA" id="ARBA00022989"/>
    </source>
</evidence>
<proteinExistence type="predicted"/>
<evidence type="ECO:0000256" key="5">
    <source>
        <dbReference type="SAM" id="Phobius"/>
    </source>
</evidence>
<comment type="subcellular location">
    <subcellularLocation>
        <location evidence="1">Membrane</location>
        <topology evidence="1">Multi-pass membrane protein</topology>
    </subcellularLocation>
</comment>
<gene>
    <name evidence="6" type="ORF">SAMN00017405_2202</name>
</gene>
<dbReference type="Pfam" id="PF06541">
    <property type="entry name" value="ABC_trans_CmpB"/>
    <property type="match status" value="1"/>
</dbReference>
<dbReference type="GO" id="GO:0016020">
    <property type="term" value="C:membrane"/>
    <property type="evidence" value="ECO:0007669"/>
    <property type="project" value="UniProtKB-SubCell"/>
</dbReference>
<dbReference type="EMBL" id="FWWT01000019">
    <property type="protein sequence ID" value="SMB91557.1"/>
    <property type="molecule type" value="Genomic_DNA"/>
</dbReference>
<dbReference type="AlphaFoldDB" id="A0A1W1VDP3"/>
<dbReference type="PANTHER" id="PTHR31746:SF3">
    <property type="entry name" value="TRANSMEMBRANE PROTEIN 229B"/>
    <property type="match status" value="1"/>
</dbReference>
<dbReference type="PANTHER" id="PTHR31746">
    <property type="entry name" value="TRANSMEMBRANE PROTEIN 229 FAMILY MEMBER"/>
    <property type="match status" value="1"/>
</dbReference>
<evidence type="ECO:0000256" key="4">
    <source>
        <dbReference type="ARBA" id="ARBA00023136"/>
    </source>
</evidence>
<keyword evidence="2 5" id="KW-0812">Transmembrane</keyword>
<dbReference type="InterPro" id="IPR010540">
    <property type="entry name" value="CmpB_TMEM229"/>
</dbReference>
<accession>A0A1W1VDP3</accession>
<keyword evidence="3 5" id="KW-1133">Transmembrane helix</keyword>
<dbReference type="Proteomes" id="UP000192731">
    <property type="component" value="Unassembled WGS sequence"/>
</dbReference>
<keyword evidence="4 5" id="KW-0472">Membrane</keyword>
<name>A0A1W1VDP3_DESTI</name>
<evidence type="ECO:0000313" key="6">
    <source>
        <dbReference type="EMBL" id="SMB91557.1"/>
    </source>
</evidence>